<evidence type="ECO:0000256" key="1">
    <source>
        <dbReference type="ARBA" id="ARBA00023172"/>
    </source>
</evidence>
<organism evidence="2">
    <name type="scientific">marine sediment metagenome</name>
    <dbReference type="NCBI Taxonomy" id="412755"/>
    <lineage>
        <taxon>unclassified sequences</taxon>
        <taxon>metagenomes</taxon>
        <taxon>ecological metagenomes</taxon>
    </lineage>
</organism>
<evidence type="ECO:0008006" key="3">
    <source>
        <dbReference type="Google" id="ProtNLM"/>
    </source>
</evidence>
<dbReference type="AlphaFoldDB" id="X0TTJ0"/>
<reference evidence="2" key="1">
    <citation type="journal article" date="2014" name="Front. Microbiol.">
        <title>High frequency of phylogenetically diverse reductive dehalogenase-homologous genes in deep subseafloor sedimentary metagenomes.</title>
        <authorList>
            <person name="Kawai M."/>
            <person name="Futagami T."/>
            <person name="Toyoda A."/>
            <person name="Takaki Y."/>
            <person name="Nishi S."/>
            <person name="Hori S."/>
            <person name="Arai W."/>
            <person name="Tsubouchi T."/>
            <person name="Morono Y."/>
            <person name="Uchiyama I."/>
            <person name="Ito T."/>
            <person name="Fujiyama A."/>
            <person name="Inagaki F."/>
            <person name="Takami H."/>
        </authorList>
    </citation>
    <scope>NUCLEOTIDE SEQUENCE</scope>
    <source>
        <strain evidence="2">Expedition CK06-06</strain>
    </source>
</reference>
<dbReference type="InterPro" id="IPR011010">
    <property type="entry name" value="DNA_brk_join_enz"/>
</dbReference>
<name>X0TTJ0_9ZZZZ</name>
<dbReference type="GO" id="GO:0006310">
    <property type="term" value="P:DNA recombination"/>
    <property type="evidence" value="ECO:0007669"/>
    <property type="project" value="UniProtKB-KW"/>
</dbReference>
<evidence type="ECO:0000313" key="2">
    <source>
        <dbReference type="EMBL" id="GAF90511.1"/>
    </source>
</evidence>
<dbReference type="EMBL" id="BARS01011491">
    <property type="protein sequence ID" value="GAF90511.1"/>
    <property type="molecule type" value="Genomic_DNA"/>
</dbReference>
<protein>
    <recommendedName>
        <fullName evidence="3">Tyr recombinase domain-containing protein</fullName>
    </recommendedName>
</protein>
<dbReference type="GO" id="GO:0003677">
    <property type="term" value="F:DNA binding"/>
    <property type="evidence" value="ECO:0007669"/>
    <property type="project" value="InterPro"/>
</dbReference>
<accession>X0TTJ0</accession>
<dbReference type="Gene3D" id="1.10.443.10">
    <property type="entry name" value="Intergrase catalytic core"/>
    <property type="match status" value="1"/>
</dbReference>
<sequence length="267" mass="31058">QEWKRAKKEGIEYPRGCSYNNIRIGLRSFFTLMLGITAAQLTLKGIGAEHSDGFGKLAKEMIPKEKRHGIIRDMKIAATTIINNNIAWNERYADLIPSIVSEMKGLCYFMFYTATRITATLETTFNDPENKYDKDIWEIHIIDKGKFKTGRQEWQKRLIGHALDTFREYVSERFNIPIEDLEENASKTLRDLDKPLFPIMHDQYRLEIAIMNEAQNMNGLKYKQQNHIWRHTFAQEWLEVMKGNYEVGAEVGGWKDIGTMKRANSGL</sequence>
<proteinExistence type="predicted"/>
<feature type="non-terminal residue" evidence="2">
    <location>
        <position position="1"/>
    </location>
</feature>
<dbReference type="GO" id="GO:0015074">
    <property type="term" value="P:DNA integration"/>
    <property type="evidence" value="ECO:0007669"/>
    <property type="project" value="InterPro"/>
</dbReference>
<feature type="non-terminal residue" evidence="2">
    <location>
        <position position="267"/>
    </location>
</feature>
<keyword evidence="1" id="KW-0233">DNA recombination</keyword>
<dbReference type="SUPFAM" id="SSF56349">
    <property type="entry name" value="DNA breaking-rejoining enzymes"/>
    <property type="match status" value="1"/>
</dbReference>
<comment type="caution">
    <text evidence="2">The sequence shown here is derived from an EMBL/GenBank/DDBJ whole genome shotgun (WGS) entry which is preliminary data.</text>
</comment>
<dbReference type="InterPro" id="IPR013762">
    <property type="entry name" value="Integrase-like_cat_sf"/>
</dbReference>
<gene>
    <name evidence="2" type="ORF">S01H1_20881</name>
</gene>